<dbReference type="PANTHER" id="PTHR37017">
    <property type="entry name" value="AB HYDROLASE-1 DOMAIN-CONTAINING PROTEIN-RELATED"/>
    <property type="match status" value="1"/>
</dbReference>
<dbReference type="InterPro" id="IPR000073">
    <property type="entry name" value="AB_hydrolase_1"/>
</dbReference>
<dbReference type="GO" id="GO:0016787">
    <property type="term" value="F:hydrolase activity"/>
    <property type="evidence" value="ECO:0007669"/>
    <property type="project" value="UniProtKB-KW"/>
</dbReference>
<evidence type="ECO:0000313" key="3">
    <source>
        <dbReference type="Proteomes" id="UP000316500"/>
    </source>
</evidence>
<dbReference type="Pfam" id="PF12697">
    <property type="entry name" value="Abhydrolase_6"/>
    <property type="match status" value="1"/>
</dbReference>
<dbReference type="AlphaFoldDB" id="A0A558H0T5"/>
<dbReference type="EMBL" id="VNFK01000007">
    <property type="protein sequence ID" value="TVU62728.1"/>
    <property type="molecule type" value="Genomic_DNA"/>
</dbReference>
<keyword evidence="2" id="KW-0378">Hydrolase</keyword>
<organism evidence="2 3">
    <name type="scientific">Paenarthrobacter nitroguajacolicus</name>
    <name type="common">Arthrobacter nitroguajacolicus</name>
    <dbReference type="NCBI Taxonomy" id="211146"/>
    <lineage>
        <taxon>Bacteria</taxon>
        <taxon>Bacillati</taxon>
        <taxon>Actinomycetota</taxon>
        <taxon>Actinomycetes</taxon>
        <taxon>Micrococcales</taxon>
        <taxon>Micrococcaceae</taxon>
        <taxon>Paenarthrobacter</taxon>
    </lineage>
</organism>
<dbReference type="PRINTS" id="PR00111">
    <property type="entry name" value="ABHYDROLASE"/>
</dbReference>
<dbReference type="RefSeq" id="WP_144650080.1">
    <property type="nucleotide sequence ID" value="NZ_VNFK01000007.1"/>
</dbReference>
<evidence type="ECO:0000313" key="2">
    <source>
        <dbReference type="EMBL" id="TVU62728.1"/>
    </source>
</evidence>
<accession>A0A558H0T5</accession>
<comment type="caution">
    <text evidence="2">The sequence shown here is derived from an EMBL/GenBank/DDBJ whole genome shotgun (WGS) entry which is preliminary data.</text>
</comment>
<name>A0A558H0T5_PAENT</name>
<dbReference type="OrthoDB" id="9773549at2"/>
<dbReference type="PANTHER" id="PTHR37017:SF11">
    <property type="entry name" value="ESTERASE_LIPASE_THIOESTERASE DOMAIN-CONTAINING PROTEIN"/>
    <property type="match status" value="1"/>
</dbReference>
<evidence type="ECO:0000259" key="1">
    <source>
        <dbReference type="Pfam" id="PF12697"/>
    </source>
</evidence>
<proteinExistence type="predicted"/>
<dbReference type="Proteomes" id="UP000316500">
    <property type="component" value="Unassembled WGS sequence"/>
</dbReference>
<gene>
    <name evidence="2" type="ORF">FQP90_10865</name>
</gene>
<dbReference type="SUPFAM" id="SSF53474">
    <property type="entry name" value="alpha/beta-Hydrolases"/>
    <property type="match status" value="1"/>
</dbReference>
<feature type="domain" description="AB hydrolase-1" evidence="1">
    <location>
        <begin position="3"/>
        <end position="221"/>
    </location>
</feature>
<dbReference type="InterPro" id="IPR052897">
    <property type="entry name" value="Sec-Metab_Biosynth_Hydrolase"/>
</dbReference>
<protein>
    <submittedName>
        <fullName evidence="2">Alpha/beta fold hydrolase</fullName>
    </submittedName>
</protein>
<dbReference type="Gene3D" id="3.40.50.1820">
    <property type="entry name" value="alpha/beta hydrolase"/>
    <property type="match status" value="1"/>
</dbReference>
<dbReference type="InterPro" id="IPR029058">
    <property type="entry name" value="AB_hydrolase_fold"/>
</dbReference>
<reference evidence="2 3" key="1">
    <citation type="submission" date="2019-07" db="EMBL/GenBank/DDBJ databases">
        <title>Diversity of Bacteria from Kongsfjorden, Arctic.</title>
        <authorList>
            <person name="Yu Y."/>
        </authorList>
    </citation>
    <scope>NUCLEOTIDE SEQUENCE [LARGE SCALE GENOMIC DNA]</scope>
    <source>
        <strain evidence="2 3">SM1928</strain>
    </source>
</reference>
<sequence>MKFVLVHGAWHYGEMWDPVRTHLEAAGHKVHTPTAGGLGPNDSKYVNLNGAAEPIIDYIREHNLSDFVLVGHSWGGYLISRIAIEMPERIRRLVYFAAFVPEHGKALVDEVPPHLRAALQASADERADGSVVLPFFVWRDGFFNDGSAEQAQEIYDVLRPQPFGAFTDPADMTGWERVPQAFSYIAPLDDNDITQGEWGRHPRLSNRLGVFRLVSMEGSHEVLLTNPGYTALKFIEAGRD</sequence>